<evidence type="ECO:0000256" key="5">
    <source>
        <dbReference type="ARBA" id="ARBA00023014"/>
    </source>
</evidence>
<dbReference type="InterPro" id="IPR006638">
    <property type="entry name" value="Elp3/MiaA/NifB-like_rSAM"/>
</dbReference>
<reference evidence="7" key="1">
    <citation type="submission" date="2018-05" db="EMBL/GenBank/DDBJ databases">
        <authorList>
            <person name="Lanie J.A."/>
            <person name="Ng W.-L."/>
            <person name="Kazmierczak K.M."/>
            <person name="Andrzejewski T.M."/>
            <person name="Davidsen T.M."/>
            <person name="Wayne K.J."/>
            <person name="Tettelin H."/>
            <person name="Glass J.I."/>
            <person name="Rusch D."/>
            <person name="Podicherti R."/>
            <person name="Tsui H.-C.T."/>
            <person name="Winkler M.E."/>
        </authorList>
    </citation>
    <scope>NUCLEOTIDE SEQUENCE</scope>
</reference>
<feature type="domain" description="Radical SAM core" evidence="6">
    <location>
        <begin position="1"/>
        <end position="236"/>
    </location>
</feature>
<protein>
    <recommendedName>
        <fullName evidence="6">Radical SAM core domain-containing protein</fullName>
    </recommendedName>
</protein>
<dbReference type="InterPro" id="IPR058240">
    <property type="entry name" value="rSAM_sf"/>
</dbReference>
<dbReference type="PROSITE" id="PS51918">
    <property type="entry name" value="RADICAL_SAM"/>
    <property type="match status" value="1"/>
</dbReference>
<dbReference type="SFLD" id="SFLDG01082">
    <property type="entry name" value="B12-binding_domain_containing"/>
    <property type="match status" value="1"/>
</dbReference>
<dbReference type="Pfam" id="PF04055">
    <property type="entry name" value="Radical_SAM"/>
    <property type="match status" value="1"/>
</dbReference>
<keyword evidence="3" id="KW-0479">Metal-binding</keyword>
<accession>A0A383BWW2</accession>
<dbReference type="CDD" id="cd01335">
    <property type="entry name" value="Radical_SAM"/>
    <property type="match status" value="1"/>
</dbReference>
<dbReference type="EMBL" id="UINC01203856">
    <property type="protein sequence ID" value="SVE24310.1"/>
    <property type="molecule type" value="Genomic_DNA"/>
</dbReference>
<dbReference type="SFLD" id="SFLDS00029">
    <property type="entry name" value="Radical_SAM"/>
    <property type="match status" value="1"/>
</dbReference>
<dbReference type="GO" id="GO:0051536">
    <property type="term" value="F:iron-sulfur cluster binding"/>
    <property type="evidence" value="ECO:0007669"/>
    <property type="project" value="UniProtKB-KW"/>
</dbReference>
<sequence>MLPVETHRGCPYKCTFCGSPTDVDVYKDTDEKQPFYRMFPLNKIKEDLNHYVEKYNPEYIFFTADTFLSCSNKEIAEFCEIYKKIKLPFFIQSRSETITDYKVRKLLEVGLSRFAVGLEHGNEEYRAQILKRHYTNEELLKSLQVLSDNNVSFSINAILGFPEETRDLAMETIELIRQIEGWDDCKCSIFQPYYGAPLRPYCVENGYMEKDLICPDNTEESFMNLPTFSKEEISGLYRTFIMY</sequence>
<dbReference type="InterPro" id="IPR051198">
    <property type="entry name" value="BchE-like"/>
</dbReference>
<dbReference type="SMART" id="SM00729">
    <property type="entry name" value="Elp3"/>
    <property type="match status" value="1"/>
</dbReference>
<keyword evidence="4" id="KW-0408">Iron</keyword>
<organism evidence="7">
    <name type="scientific">marine metagenome</name>
    <dbReference type="NCBI Taxonomy" id="408172"/>
    <lineage>
        <taxon>unclassified sequences</taxon>
        <taxon>metagenomes</taxon>
        <taxon>ecological metagenomes</taxon>
    </lineage>
</organism>
<dbReference type="SUPFAM" id="SSF102114">
    <property type="entry name" value="Radical SAM enzymes"/>
    <property type="match status" value="1"/>
</dbReference>
<evidence type="ECO:0000256" key="1">
    <source>
        <dbReference type="ARBA" id="ARBA00001966"/>
    </source>
</evidence>
<evidence type="ECO:0000313" key="7">
    <source>
        <dbReference type="EMBL" id="SVE24310.1"/>
    </source>
</evidence>
<evidence type="ECO:0000256" key="3">
    <source>
        <dbReference type="ARBA" id="ARBA00022723"/>
    </source>
</evidence>
<evidence type="ECO:0000259" key="6">
    <source>
        <dbReference type="PROSITE" id="PS51918"/>
    </source>
</evidence>
<dbReference type="GO" id="GO:0046872">
    <property type="term" value="F:metal ion binding"/>
    <property type="evidence" value="ECO:0007669"/>
    <property type="project" value="UniProtKB-KW"/>
</dbReference>
<dbReference type="PANTHER" id="PTHR43409">
    <property type="entry name" value="ANAEROBIC MAGNESIUM-PROTOPORPHYRIN IX MONOMETHYL ESTER CYCLASE-RELATED"/>
    <property type="match status" value="1"/>
</dbReference>
<gene>
    <name evidence="7" type="ORF">METZ01_LOCUS477164</name>
</gene>
<keyword evidence="5" id="KW-0411">Iron-sulfur</keyword>
<dbReference type="Gene3D" id="3.80.30.20">
    <property type="entry name" value="tm_1862 like domain"/>
    <property type="match status" value="1"/>
</dbReference>
<evidence type="ECO:0000256" key="2">
    <source>
        <dbReference type="ARBA" id="ARBA00022691"/>
    </source>
</evidence>
<name>A0A383BWW2_9ZZZZ</name>
<evidence type="ECO:0000256" key="4">
    <source>
        <dbReference type="ARBA" id="ARBA00023004"/>
    </source>
</evidence>
<dbReference type="InterPro" id="IPR007197">
    <property type="entry name" value="rSAM"/>
</dbReference>
<proteinExistence type="predicted"/>
<keyword evidence="2" id="KW-0949">S-adenosyl-L-methionine</keyword>
<dbReference type="InterPro" id="IPR023404">
    <property type="entry name" value="rSAM_horseshoe"/>
</dbReference>
<dbReference type="AlphaFoldDB" id="A0A383BWW2"/>
<feature type="non-terminal residue" evidence="7">
    <location>
        <position position="243"/>
    </location>
</feature>
<comment type="cofactor">
    <cofactor evidence="1">
        <name>[4Fe-4S] cluster</name>
        <dbReference type="ChEBI" id="CHEBI:49883"/>
    </cofactor>
</comment>
<dbReference type="GO" id="GO:0003824">
    <property type="term" value="F:catalytic activity"/>
    <property type="evidence" value="ECO:0007669"/>
    <property type="project" value="InterPro"/>
</dbReference>